<proteinExistence type="inferred from homology"/>
<gene>
    <name evidence="7" type="ORF">NE695_10640</name>
</gene>
<dbReference type="Pfam" id="PF00155">
    <property type="entry name" value="Aminotran_1_2"/>
    <property type="match status" value="1"/>
</dbReference>
<keyword evidence="7" id="KW-0808">Transferase</keyword>
<name>A0ABT1S0A3_9FIRM</name>
<comment type="caution">
    <text evidence="7">The sequence shown here is derived from an EMBL/GenBank/DDBJ whole genome shotgun (WGS) entry which is preliminary data.</text>
</comment>
<feature type="domain" description="Aminotransferase class I/classII large" evidence="6">
    <location>
        <begin position="46"/>
        <end position="384"/>
    </location>
</feature>
<accession>A0ABT1S0A3</accession>
<dbReference type="Proteomes" id="UP001524473">
    <property type="component" value="Unassembled WGS sequence"/>
</dbReference>
<keyword evidence="8" id="KW-1185">Reference proteome</keyword>
<dbReference type="InterPro" id="IPR015421">
    <property type="entry name" value="PyrdxlP-dep_Trfase_major"/>
</dbReference>
<dbReference type="SUPFAM" id="SSF53383">
    <property type="entry name" value="PLP-dependent transferases"/>
    <property type="match status" value="1"/>
</dbReference>
<keyword evidence="4" id="KW-0456">Lyase</keyword>
<dbReference type="RefSeq" id="WP_066866596.1">
    <property type="nucleotide sequence ID" value="NZ_CABKVV010000014.1"/>
</dbReference>
<dbReference type="CDD" id="cd00609">
    <property type="entry name" value="AAT_like"/>
    <property type="match status" value="1"/>
</dbReference>
<dbReference type="PANTHER" id="PTHR43525:SF1">
    <property type="entry name" value="PROTEIN MALY"/>
    <property type="match status" value="1"/>
</dbReference>
<comment type="cofactor">
    <cofactor evidence="1">
        <name>pyridoxal 5'-phosphate</name>
        <dbReference type="ChEBI" id="CHEBI:597326"/>
    </cofactor>
</comment>
<dbReference type="InterPro" id="IPR027619">
    <property type="entry name" value="C-S_lyase_PatB-like"/>
</dbReference>
<reference evidence="7 8" key="1">
    <citation type="submission" date="2022-06" db="EMBL/GenBank/DDBJ databases">
        <title>Isolation of gut microbiota from human fecal samples.</title>
        <authorList>
            <person name="Pamer E.G."/>
            <person name="Barat B."/>
            <person name="Waligurski E."/>
            <person name="Medina S."/>
            <person name="Paddock L."/>
            <person name="Mostad J."/>
        </authorList>
    </citation>
    <scope>NUCLEOTIDE SEQUENCE [LARGE SCALE GENOMIC DNA]</scope>
    <source>
        <strain evidence="7 8">DFI.9.73</strain>
    </source>
</reference>
<evidence type="ECO:0000256" key="4">
    <source>
        <dbReference type="ARBA" id="ARBA00023239"/>
    </source>
</evidence>
<evidence type="ECO:0000259" key="6">
    <source>
        <dbReference type="Pfam" id="PF00155"/>
    </source>
</evidence>
<keyword evidence="3" id="KW-0663">Pyridoxal phosphate</keyword>
<protein>
    <recommendedName>
        <fullName evidence="2">cysteine-S-conjugate beta-lyase</fullName>
        <ecNumber evidence="2">4.4.1.13</ecNumber>
    </recommendedName>
</protein>
<comment type="similarity">
    <text evidence="5">Belongs to the class-II pyridoxal-phosphate-dependent aminotransferase family. MalY/PatB cystathionine beta-lyase subfamily.</text>
</comment>
<evidence type="ECO:0000256" key="2">
    <source>
        <dbReference type="ARBA" id="ARBA00012224"/>
    </source>
</evidence>
<evidence type="ECO:0000256" key="3">
    <source>
        <dbReference type="ARBA" id="ARBA00022898"/>
    </source>
</evidence>
<dbReference type="PANTHER" id="PTHR43525">
    <property type="entry name" value="PROTEIN MALY"/>
    <property type="match status" value="1"/>
</dbReference>
<dbReference type="InterPro" id="IPR051798">
    <property type="entry name" value="Class-II_PLP-Dep_Aminotrans"/>
</dbReference>
<dbReference type="InterPro" id="IPR015422">
    <property type="entry name" value="PyrdxlP-dep_Trfase_small"/>
</dbReference>
<keyword evidence="7" id="KW-0032">Aminotransferase</keyword>
<evidence type="ECO:0000313" key="7">
    <source>
        <dbReference type="EMBL" id="MCQ4840366.1"/>
    </source>
</evidence>
<dbReference type="Gene3D" id="3.90.1150.10">
    <property type="entry name" value="Aspartate Aminotransferase, domain 1"/>
    <property type="match status" value="1"/>
</dbReference>
<dbReference type="GeneID" id="90533468"/>
<dbReference type="GO" id="GO:0008483">
    <property type="term" value="F:transaminase activity"/>
    <property type="evidence" value="ECO:0007669"/>
    <property type="project" value="UniProtKB-KW"/>
</dbReference>
<dbReference type="Gene3D" id="3.40.640.10">
    <property type="entry name" value="Type I PLP-dependent aspartate aminotransferase-like (Major domain)"/>
    <property type="match status" value="1"/>
</dbReference>
<dbReference type="NCBIfam" id="TIGR04350">
    <property type="entry name" value="C_S_lyase_PatB"/>
    <property type="match status" value="1"/>
</dbReference>
<dbReference type="EMBL" id="JANFZH010000023">
    <property type="protein sequence ID" value="MCQ4840366.1"/>
    <property type="molecule type" value="Genomic_DNA"/>
</dbReference>
<dbReference type="InterPro" id="IPR015424">
    <property type="entry name" value="PyrdxlP-dep_Trfase"/>
</dbReference>
<dbReference type="InterPro" id="IPR004839">
    <property type="entry name" value="Aminotransferase_I/II_large"/>
</dbReference>
<evidence type="ECO:0000256" key="1">
    <source>
        <dbReference type="ARBA" id="ARBA00001933"/>
    </source>
</evidence>
<sequence length="393" mass="43999">MKYDFETLIDRSRCGSGKWDGMREKKADLTPGVVPFSVADMEFKNAPEIVAGLKEYLDTHILGYTHPTEAYYAAVCSWIKEQHGWTVDPAHIVCSPGVVPALFMLVAALCEAGDGIIVMPPVYYPFYGAVKTNGCHVKTCPLVYENGAYSINFELLEKVASESDSKLLIFCSPHNPVGRVWSPEELHRVGEICLRHGVKIISDEIHWDIVMPGHTHTPFPMAGEFGDNLIVCTAPSKTFNLAAMQTSNIILPGEEDRKKFLAIKEKYCVESMNALGFEACRLAYTLGKGWMEEMLQVIWDNFKFASAYLKERLPMIKPIELQGTYLMWLDCTALGKNSKELEELMVQKAELFLDEGYIFGEGGEGFERLNLACPKWVLKAGLERLEQAVKASC</sequence>
<organism evidence="7 8">
    <name type="scientific">Neglectibacter timonensis</name>
    <dbReference type="NCBI Taxonomy" id="1776382"/>
    <lineage>
        <taxon>Bacteria</taxon>
        <taxon>Bacillati</taxon>
        <taxon>Bacillota</taxon>
        <taxon>Clostridia</taxon>
        <taxon>Eubacteriales</taxon>
        <taxon>Oscillospiraceae</taxon>
        <taxon>Neglectibacter</taxon>
    </lineage>
</organism>
<evidence type="ECO:0000256" key="5">
    <source>
        <dbReference type="ARBA" id="ARBA00037974"/>
    </source>
</evidence>
<dbReference type="EC" id="4.4.1.13" evidence="2"/>
<evidence type="ECO:0000313" key="8">
    <source>
        <dbReference type="Proteomes" id="UP001524473"/>
    </source>
</evidence>